<protein>
    <submittedName>
        <fullName evidence="1">Uncharacterized protein</fullName>
    </submittedName>
</protein>
<dbReference type="EMBL" id="VSSQ01112501">
    <property type="protein sequence ID" value="MPN49341.1"/>
    <property type="molecule type" value="Genomic_DNA"/>
</dbReference>
<comment type="caution">
    <text evidence="1">The sequence shown here is derived from an EMBL/GenBank/DDBJ whole genome shotgun (WGS) entry which is preliminary data.</text>
</comment>
<proteinExistence type="predicted"/>
<name>A0A645IDC7_9ZZZZ</name>
<gene>
    <name evidence="1" type="ORF">SDC9_196959</name>
</gene>
<accession>A0A645IDC7</accession>
<reference evidence="1" key="1">
    <citation type="submission" date="2019-08" db="EMBL/GenBank/DDBJ databases">
        <authorList>
            <person name="Kucharzyk K."/>
            <person name="Murdoch R.W."/>
            <person name="Higgins S."/>
            <person name="Loffler F."/>
        </authorList>
    </citation>
    <scope>NUCLEOTIDE SEQUENCE</scope>
</reference>
<dbReference type="AlphaFoldDB" id="A0A645IDC7"/>
<sequence length="149" mass="16697">MEKSTCMPRDLKSSASLSSAFCRLPIWIFSEIRPFTEALNFSRPSLAILSASPSLSSSFSGASRQVIRLTSRSFIKRVRECPRLSWASKANRFLSFATASSSTMAACSFNCAWEYILAFCMETPAWPARMLTISRSSSLKRPFTRLLSR</sequence>
<organism evidence="1">
    <name type="scientific">bioreactor metagenome</name>
    <dbReference type="NCBI Taxonomy" id="1076179"/>
    <lineage>
        <taxon>unclassified sequences</taxon>
        <taxon>metagenomes</taxon>
        <taxon>ecological metagenomes</taxon>
    </lineage>
</organism>
<evidence type="ECO:0000313" key="1">
    <source>
        <dbReference type="EMBL" id="MPN49341.1"/>
    </source>
</evidence>